<keyword evidence="5" id="KW-1185">Reference proteome</keyword>
<dbReference type="RefSeq" id="WP_267765907.1">
    <property type="nucleotide sequence ID" value="NZ_JAPNKE010000002.1"/>
</dbReference>
<gene>
    <name evidence="4" type="ORF">OV079_02045</name>
</gene>
<dbReference type="SUPFAM" id="SSF49265">
    <property type="entry name" value="Fibronectin type III"/>
    <property type="match status" value="1"/>
</dbReference>
<sequence length="151" mass="15673">MLHRRYAPLALILTVLLAACGEDHKSTDATTHAGTHGGGGTADTTTSTTGEGSSPTTTAVAPPAAPTDLAGDILEGGVHLTWKDASDNEDNFIIENRADGDADFSPVIELPFDSVTYHDTDVMSGKSYVYRVKAVNAAGEAVSDEITVTLP</sequence>
<dbReference type="PROSITE" id="PS50853">
    <property type="entry name" value="FN3"/>
    <property type="match status" value="1"/>
</dbReference>
<feature type="signal peptide" evidence="2">
    <location>
        <begin position="1"/>
        <end position="21"/>
    </location>
</feature>
<dbReference type="AlphaFoldDB" id="A0A9X3EIL1"/>
<comment type="caution">
    <text evidence="4">The sequence shown here is derived from an EMBL/GenBank/DDBJ whole genome shotgun (WGS) entry which is preliminary data.</text>
</comment>
<dbReference type="EMBL" id="JAPNKE010000002">
    <property type="protein sequence ID" value="MCY1004366.1"/>
    <property type="molecule type" value="Genomic_DNA"/>
</dbReference>
<accession>A0A9X3EIL1</accession>
<organism evidence="4 5">
    <name type="scientific">Nannocystis pusilla</name>
    <dbReference type="NCBI Taxonomy" id="889268"/>
    <lineage>
        <taxon>Bacteria</taxon>
        <taxon>Pseudomonadati</taxon>
        <taxon>Myxococcota</taxon>
        <taxon>Polyangia</taxon>
        <taxon>Nannocystales</taxon>
        <taxon>Nannocystaceae</taxon>
        <taxon>Nannocystis</taxon>
    </lineage>
</organism>
<keyword evidence="2" id="KW-0732">Signal</keyword>
<dbReference type="CDD" id="cd00063">
    <property type="entry name" value="FN3"/>
    <property type="match status" value="1"/>
</dbReference>
<protein>
    <submittedName>
        <fullName evidence="4">Fibronectin type III domain-containing protein</fullName>
    </submittedName>
</protein>
<feature type="compositionally biased region" description="Low complexity" evidence="1">
    <location>
        <begin position="42"/>
        <end position="62"/>
    </location>
</feature>
<evidence type="ECO:0000256" key="2">
    <source>
        <dbReference type="SAM" id="SignalP"/>
    </source>
</evidence>
<dbReference type="Proteomes" id="UP001150924">
    <property type="component" value="Unassembled WGS sequence"/>
</dbReference>
<dbReference type="InterPro" id="IPR003961">
    <property type="entry name" value="FN3_dom"/>
</dbReference>
<feature type="region of interest" description="Disordered" evidence="1">
    <location>
        <begin position="27"/>
        <end position="65"/>
    </location>
</feature>
<dbReference type="InterPro" id="IPR036116">
    <property type="entry name" value="FN3_sf"/>
</dbReference>
<dbReference type="Gene3D" id="2.60.40.10">
    <property type="entry name" value="Immunoglobulins"/>
    <property type="match status" value="1"/>
</dbReference>
<reference evidence="4" key="1">
    <citation type="submission" date="2022-11" db="EMBL/GenBank/DDBJ databases">
        <title>Minimal conservation of predation-associated metabolite biosynthetic gene clusters underscores biosynthetic potential of Myxococcota including descriptions for ten novel species: Archangium lansinium sp. nov., Myxococcus landrumus sp. nov., Nannocystis bai.</title>
        <authorList>
            <person name="Ahearne A."/>
            <person name="Stevens C."/>
            <person name="Phillips K."/>
        </authorList>
    </citation>
    <scope>NUCLEOTIDE SEQUENCE</scope>
    <source>
        <strain evidence="4">Na p29</strain>
    </source>
</reference>
<proteinExistence type="predicted"/>
<dbReference type="InterPro" id="IPR013783">
    <property type="entry name" value="Ig-like_fold"/>
</dbReference>
<dbReference type="PROSITE" id="PS51257">
    <property type="entry name" value="PROKAR_LIPOPROTEIN"/>
    <property type="match status" value="1"/>
</dbReference>
<evidence type="ECO:0000313" key="5">
    <source>
        <dbReference type="Proteomes" id="UP001150924"/>
    </source>
</evidence>
<evidence type="ECO:0000256" key="1">
    <source>
        <dbReference type="SAM" id="MobiDB-lite"/>
    </source>
</evidence>
<name>A0A9X3EIL1_9BACT</name>
<feature type="domain" description="Fibronectin type-III" evidence="3">
    <location>
        <begin position="62"/>
        <end position="151"/>
    </location>
</feature>
<evidence type="ECO:0000313" key="4">
    <source>
        <dbReference type="EMBL" id="MCY1004366.1"/>
    </source>
</evidence>
<feature type="chain" id="PRO_5040856010" evidence="2">
    <location>
        <begin position="22"/>
        <end position="151"/>
    </location>
</feature>
<evidence type="ECO:0000259" key="3">
    <source>
        <dbReference type="PROSITE" id="PS50853"/>
    </source>
</evidence>
<dbReference type="SMART" id="SM00060">
    <property type="entry name" value="FN3"/>
    <property type="match status" value="1"/>
</dbReference>